<keyword evidence="2" id="KW-1185">Reference proteome</keyword>
<name>A0A6P1TMY9_9FIRM</name>
<dbReference type="Pfam" id="PF02572">
    <property type="entry name" value="CobA_CobO_BtuR"/>
    <property type="match status" value="1"/>
</dbReference>
<dbReference type="PANTHER" id="PTHR46638:SF1">
    <property type="entry name" value="CORRINOID ADENOSYLTRANSFERASE"/>
    <property type="match status" value="1"/>
</dbReference>
<protein>
    <submittedName>
        <fullName evidence="1">Cob(I)yrinic acid a,c-diamide adenosyltransferase</fullName>
    </submittedName>
</protein>
<dbReference type="Proteomes" id="UP000464314">
    <property type="component" value="Chromosome"/>
</dbReference>
<dbReference type="GO" id="GO:0008817">
    <property type="term" value="F:corrinoid adenosyltransferase activity"/>
    <property type="evidence" value="ECO:0007669"/>
    <property type="project" value="InterPro"/>
</dbReference>
<organism evidence="1 2">
    <name type="scientific">Anaerocolumna sedimenticola</name>
    <dbReference type="NCBI Taxonomy" id="2696063"/>
    <lineage>
        <taxon>Bacteria</taxon>
        <taxon>Bacillati</taxon>
        <taxon>Bacillota</taxon>
        <taxon>Clostridia</taxon>
        <taxon>Lachnospirales</taxon>
        <taxon>Lachnospiraceae</taxon>
        <taxon>Anaerocolumna</taxon>
    </lineage>
</organism>
<evidence type="ECO:0000313" key="1">
    <source>
        <dbReference type="EMBL" id="QHQ61261.1"/>
    </source>
</evidence>
<dbReference type="Gene3D" id="3.40.50.300">
    <property type="entry name" value="P-loop containing nucleotide triphosphate hydrolases"/>
    <property type="match status" value="1"/>
</dbReference>
<dbReference type="GO" id="GO:0005524">
    <property type="term" value="F:ATP binding"/>
    <property type="evidence" value="ECO:0007669"/>
    <property type="project" value="InterPro"/>
</dbReference>
<dbReference type="AlphaFoldDB" id="A0A6P1TMY9"/>
<dbReference type="EMBL" id="CP048000">
    <property type="protein sequence ID" value="QHQ61261.1"/>
    <property type="molecule type" value="Genomic_DNA"/>
</dbReference>
<dbReference type="RefSeq" id="WP_161838087.1">
    <property type="nucleotide sequence ID" value="NZ_CP048000.1"/>
</dbReference>
<dbReference type="KEGG" id="anr:Ana3638_11155"/>
<dbReference type="InterPro" id="IPR003724">
    <property type="entry name" value="CblAdoTrfase_CobA"/>
</dbReference>
<dbReference type="InterPro" id="IPR027417">
    <property type="entry name" value="P-loop_NTPase"/>
</dbReference>
<accession>A0A6P1TMY9</accession>
<dbReference type="PANTHER" id="PTHR46638">
    <property type="entry name" value="CORRINOID ADENOSYLTRANSFERASE"/>
    <property type="match status" value="1"/>
</dbReference>
<dbReference type="GO" id="GO:0009236">
    <property type="term" value="P:cobalamin biosynthetic process"/>
    <property type="evidence" value="ECO:0007669"/>
    <property type="project" value="InterPro"/>
</dbReference>
<keyword evidence="1" id="KW-0808">Transferase</keyword>
<proteinExistence type="predicted"/>
<sequence length="175" mass="19686">MNQGLIHVYCGDGKGKTTAAIGLAIRAAGSGMRVVLLQFLKGRLVSELESLKLIPGITVIRNDKDFGFYHTMSSQDKMDITAYHNENLRKALDMVEDNSCDLLILDEIMAAYKYQLVDCQVIDNLLQNKKKELELVLTGRDPAPLFLEKADYISEIKKIKHPYDKNITARKGIEL</sequence>
<gene>
    <name evidence="1" type="ORF">Ana3638_11155</name>
</gene>
<reference evidence="1 2" key="1">
    <citation type="submission" date="2020-01" db="EMBL/GenBank/DDBJ databases">
        <title>Genome analysis of Anaerocolumna sp. CBA3638.</title>
        <authorList>
            <person name="Kim J."/>
            <person name="Roh S.W."/>
        </authorList>
    </citation>
    <scope>NUCLEOTIDE SEQUENCE [LARGE SCALE GENOMIC DNA]</scope>
    <source>
        <strain evidence="1 2">CBA3638</strain>
    </source>
</reference>
<evidence type="ECO:0000313" key="2">
    <source>
        <dbReference type="Proteomes" id="UP000464314"/>
    </source>
</evidence>
<dbReference type="SUPFAM" id="SSF52540">
    <property type="entry name" value="P-loop containing nucleoside triphosphate hydrolases"/>
    <property type="match status" value="1"/>
</dbReference>
<dbReference type="PIRSF" id="PIRSF015617">
    <property type="entry name" value="Adensltrnsf_CobA"/>
    <property type="match status" value="1"/>
</dbReference>